<evidence type="ECO:0000313" key="1">
    <source>
        <dbReference type="EMBL" id="CAB4157495.1"/>
    </source>
</evidence>
<name>A0A6J5NJS5_9CAUD</name>
<sequence length="1440" mass="161467">MFVSEALKTHLETSATIRLQSLVLSEWNMNMPDNIQKVGNYRYRPLDSTSQYFTIPISFDPLDQGNYYTGATDADVVIDGGFTNNGTPQQFTLQKDKMKMIYSLEDCLKPFRPRSGINKPLYFAGKYVANSGASMAERPRYYMPSRYDEFRYWTSYRTEDNFERGIANNLSNGLNYIDDTVPFVVYKEQVPANRVIVKMQTNVGSVDLGPFATSTGSIDDPLFGNANKTTPSRWKIQYLSDNNWVDLYSFTEADTRPDGSAIIGPDGYVELEYGLVIPEEYRDIFIYAETLSSITLRPDAAPIGYAYLVIPNAGDQGTFYIYTGVGEDSGYESFTPEYNWELGSETITNQTNFVTDLTSPEQFTDSVSGSVVYREFAYMQGMRIVVEVMNKFDSTFDLIEMSPRLVVDVSDKIIDFTITKTLSDIGVTSLPVGQLLASTGSLSIFDDDQAFNEYNTSSIIANYIRKNIKFNFYEIIVNVDGFDYYVPIKTLYSEGMPQADITSGTLNVELRDLYFFIESMPAPRLLMTETSLSMAITTLLDYIGFSNYSFRRLDTESDPIIPYFFVAPDQNVAEVLNQLAIATQSAMFFDEYNNFIVMSKNYLMPDTAERATDFILSGTNNQTDSGVVENATSGNLPNIIAIASQDKKVYNGGNISYTARYIQRSYGSIRQSSMVDRDKTWIYKPALLWEVSGTDNTKTINEVASKQGKYVLGAMPLNSDLTASPPTVENGIVVNNIMDIGENVYWLTRYQGYFYSGGEIIRYDAAEFNVTGTGNVWISSNQEYQKYFASIPFNGKIYPTGLIRIFSTPYYETVDGIERLQPGAVYENGRGQFGTPVVSHSAGINQYWSDNNYVRGCDMQTQYLFTTTLDTNLSVPATTVGAAGVNNTLARQTTRNGIIKNFMSTSYLTETDVNSLKSTQTGTIQSSALVMNGPSFKTTEVPLNFVSYQYKQLDNAYRSFGARMRIIGKIENNETRGQTPIGSTSYYQVNSVQSNQNVSIGGGSGGLAIMVNPETNNGYYFEIVALTETNVESYLKLDTTGQAEVNINNVVFYKIKKDASNNNAIPVKLWGGLTSIIVDDGKFTGQYRMAGEDKPTVYDLSVEYQDIGTLRRFYLYINNKLIKIVDDTDPLPVYNNIAPFVRGSSRVMFENLYALTNNYAQNTVSVVGETLSGVFGDSEIDANESFRKYAISGLIQGTYLTGISSGQPPKYNMYFEEFGSIMRECAYFDIKYDRSYPALYAQLSPTFNRIKGYSISGFQADSYGAEFLIFNASDTALNLDETTGNYLRIQGITFTQDTTYQLTVDEYFKKEGNLSDPQLEGSNLITSPLVQKAKYDEIKLSRLIYGKNDFAIESPYIQTQDDANELMGWIISKVMLPKKSIGIRLFSIPTLQLGDIVTIDYKNNDDLNLVASDSERFVVYNISYNRTLEGPSMTVYLSEV</sequence>
<protein>
    <submittedName>
        <fullName evidence="1">Uncharacterized protein</fullName>
    </submittedName>
</protein>
<reference evidence="1" key="1">
    <citation type="submission" date="2020-04" db="EMBL/GenBank/DDBJ databases">
        <authorList>
            <person name="Chiriac C."/>
            <person name="Salcher M."/>
            <person name="Ghai R."/>
            <person name="Kavagutti S V."/>
        </authorList>
    </citation>
    <scope>NUCLEOTIDE SEQUENCE</scope>
</reference>
<dbReference type="EMBL" id="LR796651">
    <property type="protein sequence ID" value="CAB4157495.1"/>
    <property type="molecule type" value="Genomic_DNA"/>
</dbReference>
<proteinExistence type="predicted"/>
<organism evidence="1">
    <name type="scientific">uncultured Caudovirales phage</name>
    <dbReference type="NCBI Taxonomy" id="2100421"/>
    <lineage>
        <taxon>Viruses</taxon>
        <taxon>Duplodnaviria</taxon>
        <taxon>Heunggongvirae</taxon>
        <taxon>Uroviricota</taxon>
        <taxon>Caudoviricetes</taxon>
        <taxon>Peduoviridae</taxon>
        <taxon>Maltschvirus</taxon>
        <taxon>Maltschvirus maltsch</taxon>
    </lineage>
</organism>
<gene>
    <name evidence="1" type="ORF">UFOVP694_26</name>
</gene>
<accession>A0A6J5NJS5</accession>